<evidence type="ECO:0000313" key="2">
    <source>
        <dbReference type="Proteomes" id="UP001208689"/>
    </source>
</evidence>
<gene>
    <name evidence="1" type="ORF">NEF87_002230</name>
</gene>
<dbReference type="InterPro" id="IPR016155">
    <property type="entry name" value="Mopterin_synth/thiamin_S_b"/>
</dbReference>
<organism evidence="1 2">
    <name type="scientific">Candidatus Lokiarchaeum ossiferum</name>
    <dbReference type="NCBI Taxonomy" id="2951803"/>
    <lineage>
        <taxon>Archaea</taxon>
        <taxon>Promethearchaeati</taxon>
        <taxon>Promethearchaeota</taxon>
        <taxon>Promethearchaeia</taxon>
        <taxon>Promethearchaeales</taxon>
        <taxon>Promethearchaeaceae</taxon>
        <taxon>Candidatus Lokiarchaeum</taxon>
    </lineage>
</organism>
<dbReference type="InterPro" id="IPR012675">
    <property type="entry name" value="Beta-grasp_dom_sf"/>
</dbReference>
<dbReference type="SUPFAM" id="SSF54285">
    <property type="entry name" value="MoaD/ThiS"/>
    <property type="match status" value="1"/>
</dbReference>
<proteinExistence type="predicted"/>
<accession>A0ABY6HR10</accession>
<dbReference type="Proteomes" id="UP001208689">
    <property type="component" value="Chromosome"/>
</dbReference>
<sequence>MNITLKLYANLPKIFGFKEKTYRFSSPTSVDQFFTFLKQTNTTIDQYISKLLSLPEKQRKNFIHVASNSICDLKQNGKDQHHKSITISLFPPMSGG</sequence>
<keyword evidence="2" id="KW-1185">Reference proteome</keyword>
<protein>
    <recommendedName>
        <fullName evidence="3">MoaD/ThiS family protein</fullName>
    </recommendedName>
</protein>
<reference evidence="1" key="1">
    <citation type="submission" date="2022-09" db="EMBL/GenBank/DDBJ databases">
        <title>Actin cytoskeleton and complex cell architecture in an #Asgard archaeon.</title>
        <authorList>
            <person name="Ponce Toledo R.I."/>
            <person name="Schleper C."/>
            <person name="Rodrigues Oliveira T."/>
            <person name="Wollweber F."/>
            <person name="Xu J."/>
            <person name="Rittmann S."/>
            <person name="Klingl A."/>
            <person name="Pilhofer M."/>
        </authorList>
    </citation>
    <scope>NUCLEOTIDE SEQUENCE</scope>
    <source>
        <strain evidence="1">B-35</strain>
    </source>
</reference>
<evidence type="ECO:0008006" key="3">
    <source>
        <dbReference type="Google" id="ProtNLM"/>
    </source>
</evidence>
<name>A0ABY6HR10_9ARCH</name>
<dbReference type="EMBL" id="CP104013">
    <property type="protein sequence ID" value="UYP45945.1"/>
    <property type="molecule type" value="Genomic_DNA"/>
</dbReference>
<evidence type="ECO:0000313" key="1">
    <source>
        <dbReference type="EMBL" id="UYP45945.1"/>
    </source>
</evidence>
<dbReference type="Gene3D" id="3.10.20.30">
    <property type="match status" value="1"/>
</dbReference>